<evidence type="ECO:0000313" key="3">
    <source>
        <dbReference type="Proteomes" id="UP000286581"/>
    </source>
</evidence>
<comment type="caution">
    <text evidence="2">The sequence shown here is derived from an EMBL/GenBank/DDBJ whole genome shotgun (WGS) entry which is preliminary data.</text>
</comment>
<dbReference type="InterPro" id="IPR025272">
    <property type="entry name" value="SocA_Panacea"/>
</dbReference>
<dbReference type="Pfam" id="PF13274">
    <property type="entry name" value="SocA_Panacea"/>
    <property type="match status" value="1"/>
</dbReference>
<dbReference type="Proteomes" id="UP000286581">
    <property type="component" value="Unassembled WGS sequence"/>
</dbReference>
<name>A0A413B1Q2_9FIRM</name>
<dbReference type="EMBL" id="QSAE01000219">
    <property type="protein sequence ID" value="RGW29684.1"/>
    <property type="molecule type" value="Genomic_DNA"/>
</dbReference>
<evidence type="ECO:0000259" key="1">
    <source>
        <dbReference type="Pfam" id="PF13274"/>
    </source>
</evidence>
<reference evidence="2 3" key="1">
    <citation type="submission" date="2018-08" db="EMBL/GenBank/DDBJ databases">
        <title>A genome reference for cultivated species of the human gut microbiota.</title>
        <authorList>
            <person name="Zou Y."/>
            <person name="Xue W."/>
            <person name="Luo G."/>
        </authorList>
    </citation>
    <scope>NUCLEOTIDE SEQUENCE [LARGE SCALE GENOMIC DNA]</scope>
    <source>
        <strain evidence="2 3">AF12-8</strain>
    </source>
</reference>
<proteinExistence type="predicted"/>
<feature type="domain" description="Antitoxin SocA-like Panacea" evidence="1">
    <location>
        <begin position="27"/>
        <end position="124"/>
    </location>
</feature>
<protein>
    <submittedName>
        <fullName evidence="2">DUF4065 domain-containing protein</fullName>
    </submittedName>
</protein>
<gene>
    <name evidence="2" type="ORF">DWV78_17445</name>
</gene>
<dbReference type="AlphaFoldDB" id="A0A413B1Q2"/>
<sequence>MYSALDIAKYIISKCNRENCPISNLQLQKILYNLQKAFLQSEIRITEKKSSALFGDEIEAWQWGPVVPSVYYVYCTYGSMSIIETYDVHIDARVQKFIDPIIERQRSVNPWRLVDETHRKGGAWDRVYRNGMGNRSVIPCELIRTCG</sequence>
<organism evidence="2 3">
    <name type="scientific">Agathobacter rectalis</name>
    <dbReference type="NCBI Taxonomy" id="39491"/>
    <lineage>
        <taxon>Bacteria</taxon>
        <taxon>Bacillati</taxon>
        <taxon>Bacillota</taxon>
        <taxon>Clostridia</taxon>
        <taxon>Lachnospirales</taxon>
        <taxon>Lachnospiraceae</taxon>
        <taxon>Agathobacter</taxon>
    </lineage>
</organism>
<evidence type="ECO:0000313" key="2">
    <source>
        <dbReference type="EMBL" id="RGW29684.1"/>
    </source>
</evidence>
<accession>A0A413B1Q2</accession>